<evidence type="ECO:0000256" key="3">
    <source>
        <dbReference type="ARBA" id="ARBA00022777"/>
    </source>
</evidence>
<dbReference type="Proteomes" id="UP001596137">
    <property type="component" value="Unassembled WGS sequence"/>
</dbReference>
<keyword evidence="1 7" id="KW-0808">Transferase</keyword>
<dbReference type="EMBL" id="JBHSRF010000043">
    <property type="protein sequence ID" value="MFC6084497.1"/>
    <property type="molecule type" value="Genomic_DNA"/>
</dbReference>
<evidence type="ECO:0000256" key="1">
    <source>
        <dbReference type="ARBA" id="ARBA00022679"/>
    </source>
</evidence>
<keyword evidence="4" id="KW-0067">ATP-binding</keyword>
<organism evidence="7 8">
    <name type="scientific">Sphaerisporangium aureirubrum</name>
    <dbReference type="NCBI Taxonomy" id="1544736"/>
    <lineage>
        <taxon>Bacteria</taxon>
        <taxon>Bacillati</taxon>
        <taxon>Actinomycetota</taxon>
        <taxon>Actinomycetes</taxon>
        <taxon>Streptosporangiales</taxon>
        <taxon>Streptosporangiaceae</taxon>
        <taxon>Sphaerisporangium</taxon>
    </lineage>
</organism>
<dbReference type="CDD" id="cd14014">
    <property type="entry name" value="STKc_PknB_like"/>
    <property type="match status" value="1"/>
</dbReference>
<dbReference type="InterPro" id="IPR008271">
    <property type="entry name" value="Ser/Thr_kinase_AS"/>
</dbReference>
<dbReference type="Pfam" id="PF00069">
    <property type="entry name" value="Pkinase"/>
    <property type="match status" value="1"/>
</dbReference>
<dbReference type="Gene3D" id="1.10.510.10">
    <property type="entry name" value="Transferase(Phosphotransferase) domain 1"/>
    <property type="match status" value="1"/>
</dbReference>
<dbReference type="InterPro" id="IPR000719">
    <property type="entry name" value="Prot_kinase_dom"/>
</dbReference>
<feature type="compositionally biased region" description="Low complexity" evidence="5">
    <location>
        <begin position="358"/>
        <end position="383"/>
    </location>
</feature>
<dbReference type="SUPFAM" id="SSF56112">
    <property type="entry name" value="Protein kinase-like (PK-like)"/>
    <property type="match status" value="1"/>
</dbReference>
<keyword evidence="8" id="KW-1185">Reference proteome</keyword>
<protein>
    <submittedName>
        <fullName evidence="7">Serine/threonine-protein kinase</fullName>
        <ecNumber evidence="7">2.7.11.1</ecNumber>
    </submittedName>
</protein>
<dbReference type="RefSeq" id="WP_380757616.1">
    <property type="nucleotide sequence ID" value="NZ_JBHSRF010000043.1"/>
</dbReference>
<accession>A0ABW1NP32</accession>
<keyword evidence="2" id="KW-0547">Nucleotide-binding</keyword>
<evidence type="ECO:0000313" key="8">
    <source>
        <dbReference type="Proteomes" id="UP001596137"/>
    </source>
</evidence>
<gene>
    <name evidence="7" type="ORF">ACFP1K_25290</name>
</gene>
<feature type="region of interest" description="Disordered" evidence="5">
    <location>
        <begin position="306"/>
        <end position="408"/>
    </location>
</feature>
<evidence type="ECO:0000256" key="5">
    <source>
        <dbReference type="SAM" id="MobiDB-lite"/>
    </source>
</evidence>
<keyword evidence="3 7" id="KW-0418">Kinase</keyword>
<feature type="compositionally biased region" description="Pro residues" evidence="5">
    <location>
        <begin position="384"/>
        <end position="406"/>
    </location>
</feature>
<dbReference type="PANTHER" id="PTHR43289">
    <property type="entry name" value="MITOGEN-ACTIVATED PROTEIN KINASE KINASE KINASE 20-RELATED"/>
    <property type="match status" value="1"/>
</dbReference>
<name>A0ABW1NP32_9ACTN</name>
<reference evidence="8" key="1">
    <citation type="journal article" date="2019" name="Int. J. Syst. Evol. Microbiol.">
        <title>The Global Catalogue of Microorganisms (GCM) 10K type strain sequencing project: providing services to taxonomists for standard genome sequencing and annotation.</title>
        <authorList>
            <consortium name="The Broad Institute Genomics Platform"/>
            <consortium name="The Broad Institute Genome Sequencing Center for Infectious Disease"/>
            <person name="Wu L."/>
            <person name="Ma J."/>
        </authorList>
    </citation>
    <scope>NUCLEOTIDE SEQUENCE [LARGE SCALE GENOMIC DNA]</scope>
    <source>
        <strain evidence="8">JCM 30346</strain>
    </source>
</reference>
<dbReference type="PROSITE" id="PS00108">
    <property type="entry name" value="PROTEIN_KINASE_ST"/>
    <property type="match status" value="1"/>
</dbReference>
<feature type="compositionally biased region" description="Low complexity" evidence="5">
    <location>
        <begin position="335"/>
        <end position="351"/>
    </location>
</feature>
<dbReference type="PROSITE" id="PS50011">
    <property type="entry name" value="PROTEIN_KINASE_DOM"/>
    <property type="match status" value="1"/>
</dbReference>
<evidence type="ECO:0000256" key="2">
    <source>
        <dbReference type="ARBA" id="ARBA00022741"/>
    </source>
</evidence>
<sequence length="512" mass="52883">MTQGLTGDDPPRLGAFEIVGRLGEGGQGVVYLGRTPANEPVAVKLLHARLAADTDARARFLREVSVAQRVARFCTAPVLHADVAGDRPYIVSEYVPGPSLRLLVERDGPRRGAALDRVAVSTATALAAIHRAGVLHRDFKPANVLMGPEGPVVIDFGVARALDTPGATLTADALGTPAYLAPEQLGGAPLTPAVDVFAWGVTMVYAAGGRPAFGADSIPAVINRILHQPPDLGALDGPLRDLVAACLAKDPTHRPTAEQVVSHLMGRTFTPPPPPREPRRLRPILLPVAAAVVAAGLTAGVTLALRTGGTTPTPNPPVVAGVEGGEPTTDPPATTPARRLRTPAPAVTRPASRPPRPTQSRTRTPSRTPRATPSRTPGATKTPTPTPKPSGTPKPTPTPKPSPSPNPYTAAVVCGSGFSRVDAHPLGTQATVVLMFNGATGKNCVVTLSKNVVPQKIKMSAVLRVQGGTSASDSGLFAAYAGPVRLAAKKACVIWGGSYGGTSWQSGWSHCG</sequence>
<dbReference type="PANTHER" id="PTHR43289:SF34">
    <property type="entry name" value="SERINE_THREONINE-PROTEIN KINASE YBDM-RELATED"/>
    <property type="match status" value="1"/>
</dbReference>
<dbReference type="Gene3D" id="3.30.200.20">
    <property type="entry name" value="Phosphorylase Kinase, domain 1"/>
    <property type="match status" value="1"/>
</dbReference>
<proteinExistence type="predicted"/>
<evidence type="ECO:0000256" key="4">
    <source>
        <dbReference type="ARBA" id="ARBA00022840"/>
    </source>
</evidence>
<comment type="caution">
    <text evidence="7">The sequence shown here is derived from an EMBL/GenBank/DDBJ whole genome shotgun (WGS) entry which is preliminary data.</text>
</comment>
<evidence type="ECO:0000313" key="7">
    <source>
        <dbReference type="EMBL" id="MFC6084497.1"/>
    </source>
</evidence>
<dbReference type="GO" id="GO:0004674">
    <property type="term" value="F:protein serine/threonine kinase activity"/>
    <property type="evidence" value="ECO:0007669"/>
    <property type="project" value="UniProtKB-EC"/>
</dbReference>
<dbReference type="EC" id="2.7.11.1" evidence="7"/>
<dbReference type="InterPro" id="IPR011009">
    <property type="entry name" value="Kinase-like_dom_sf"/>
</dbReference>
<feature type="domain" description="Protein kinase" evidence="6">
    <location>
        <begin position="16"/>
        <end position="266"/>
    </location>
</feature>
<evidence type="ECO:0000259" key="6">
    <source>
        <dbReference type="PROSITE" id="PS50011"/>
    </source>
</evidence>